<dbReference type="KEGG" id="bxb:DR64_8184"/>
<dbReference type="STRING" id="266265.Bxe_C0246"/>
<dbReference type="AlphaFoldDB" id="Q13IB9"/>
<dbReference type="OrthoDB" id="6506763at2"/>
<dbReference type="eggNOG" id="COG2207">
    <property type="taxonomic scope" value="Bacteria"/>
</dbReference>
<keyword evidence="2" id="KW-0238">DNA-binding</keyword>
<dbReference type="PATRIC" id="fig|266265.5.peg.8027"/>
<dbReference type="PANTHER" id="PTHR47894">
    <property type="entry name" value="HTH-TYPE TRANSCRIPTIONAL REGULATOR GADX"/>
    <property type="match status" value="1"/>
</dbReference>
<dbReference type="InterPro" id="IPR020449">
    <property type="entry name" value="Tscrpt_reg_AraC-type_HTH"/>
</dbReference>
<dbReference type="SUPFAM" id="SSF46689">
    <property type="entry name" value="Homeodomain-like"/>
    <property type="match status" value="1"/>
</dbReference>
<accession>Q13IB9</accession>
<organism evidence="5 6">
    <name type="scientific">Paraburkholderia xenovorans (strain LB400)</name>
    <dbReference type="NCBI Taxonomy" id="266265"/>
    <lineage>
        <taxon>Bacteria</taxon>
        <taxon>Pseudomonadati</taxon>
        <taxon>Pseudomonadota</taxon>
        <taxon>Betaproteobacteria</taxon>
        <taxon>Burkholderiales</taxon>
        <taxon>Burkholderiaceae</taxon>
        <taxon>Paraburkholderia</taxon>
    </lineage>
</organism>
<protein>
    <submittedName>
        <fullName evidence="5">Transcriptional regulator, AraC family</fullName>
    </submittedName>
</protein>
<name>Q13IB9_PARXL</name>
<dbReference type="Gene3D" id="1.10.10.60">
    <property type="entry name" value="Homeodomain-like"/>
    <property type="match status" value="1"/>
</dbReference>
<gene>
    <name evidence="5" type="ORF">Bxe_C0246</name>
</gene>
<dbReference type="InterPro" id="IPR009057">
    <property type="entry name" value="Homeodomain-like_sf"/>
</dbReference>
<sequence length="336" mass="38111">MQLAAPKGTIAICFVEKALQPVRERGLDIDVLLAAAGIAPRLLALPQTRVSAASYSTLWRQINHALDDEFFGQDSRRMKVGSFAMLCHIVIHCQTLGQALRRALRYFDLLLDDLSCTVSVERADARITLHVRAGTPVRIFAHETLLVMLHGLMCWLVGRRIRIRVAHFAYPEPAYSTEYHLMYSPVLEFGCPCTDIVFDGSYLDLPVIQTEQTLKSFLRTAPENVVLKYKNQHGLAARIREKLKTQPLDRWPTFDGLATSLDLGASTLRRRLKDEGQTYQIIKDELRRDMAIGFLCDTKKNVDEIAIELGFAEPSAFHRAFRRWTGARPGAYRIRN</sequence>
<dbReference type="GO" id="GO:0005829">
    <property type="term" value="C:cytosol"/>
    <property type="evidence" value="ECO:0007669"/>
    <property type="project" value="TreeGrafter"/>
</dbReference>
<dbReference type="PANTHER" id="PTHR47894:SF1">
    <property type="entry name" value="HTH-TYPE TRANSCRIPTIONAL REGULATOR VQSM"/>
    <property type="match status" value="1"/>
</dbReference>
<dbReference type="PROSITE" id="PS01124">
    <property type="entry name" value="HTH_ARAC_FAMILY_2"/>
    <property type="match status" value="1"/>
</dbReference>
<dbReference type="Pfam" id="PF12833">
    <property type="entry name" value="HTH_18"/>
    <property type="match status" value="1"/>
</dbReference>
<dbReference type="InterPro" id="IPR032687">
    <property type="entry name" value="AraC-type_N"/>
</dbReference>
<evidence type="ECO:0000256" key="3">
    <source>
        <dbReference type="ARBA" id="ARBA00023163"/>
    </source>
</evidence>
<dbReference type="GO" id="GO:0003700">
    <property type="term" value="F:DNA-binding transcription factor activity"/>
    <property type="evidence" value="ECO:0007669"/>
    <property type="project" value="InterPro"/>
</dbReference>
<dbReference type="KEGG" id="bxe:Bxe_C0246"/>
<dbReference type="RefSeq" id="WP_011493430.1">
    <property type="nucleotide sequence ID" value="NC_007953.1"/>
</dbReference>
<dbReference type="SMART" id="SM00342">
    <property type="entry name" value="HTH_ARAC"/>
    <property type="match status" value="1"/>
</dbReference>
<evidence type="ECO:0000256" key="2">
    <source>
        <dbReference type="ARBA" id="ARBA00023125"/>
    </source>
</evidence>
<evidence type="ECO:0000256" key="1">
    <source>
        <dbReference type="ARBA" id="ARBA00023015"/>
    </source>
</evidence>
<evidence type="ECO:0000313" key="5">
    <source>
        <dbReference type="EMBL" id="ABE36170.1"/>
    </source>
</evidence>
<evidence type="ECO:0000259" key="4">
    <source>
        <dbReference type="PROSITE" id="PS01124"/>
    </source>
</evidence>
<evidence type="ECO:0000313" key="6">
    <source>
        <dbReference type="Proteomes" id="UP000001817"/>
    </source>
</evidence>
<keyword evidence="6" id="KW-1185">Reference proteome</keyword>
<keyword evidence="3" id="KW-0804">Transcription</keyword>
<dbReference type="InterPro" id="IPR018060">
    <property type="entry name" value="HTH_AraC"/>
</dbReference>
<proteinExistence type="predicted"/>
<dbReference type="GO" id="GO:0000976">
    <property type="term" value="F:transcription cis-regulatory region binding"/>
    <property type="evidence" value="ECO:0007669"/>
    <property type="project" value="TreeGrafter"/>
</dbReference>
<keyword evidence="1" id="KW-0805">Transcription regulation</keyword>
<feature type="domain" description="HTH araC/xylS-type" evidence="4">
    <location>
        <begin position="233"/>
        <end position="335"/>
    </location>
</feature>
<dbReference type="Pfam" id="PF12625">
    <property type="entry name" value="Arabinose_bd"/>
    <property type="match status" value="1"/>
</dbReference>
<dbReference type="Proteomes" id="UP000001817">
    <property type="component" value="Chromosome 3"/>
</dbReference>
<dbReference type="PRINTS" id="PR00032">
    <property type="entry name" value="HTHARAC"/>
</dbReference>
<dbReference type="EMBL" id="CP000272">
    <property type="protein sequence ID" value="ABE36170.1"/>
    <property type="molecule type" value="Genomic_DNA"/>
</dbReference>
<reference evidence="5 6" key="1">
    <citation type="journal article" date="2006" name="Proc. Natl. Acad. Sci. U.S.A.">
        <title>Burkholderia xenovorans LB400 harbors a multi-replicon, 9.73-Mbp genome shaped for versatility.</title>
        <authorList>
            <person name="Chain P.S."/>
            <person name="Denef V.J."/>
            <person name="Konstantinidis K.T."/>
            <person name="Vergez L.M."/>
            <person name="Agullo L."/>
            <person name="Reyes V.L."/>
            <person name="Hauser L."/>
            <person name="Cordova M."/>
            <person name="Gomez L."/>
            <person name="Gonzalez M."/>
            <person name="Land M."/>
            <person name="Lao V."/>
            <person name="Larimer F."/>
            <person name="LiPuma J.J."/>
            <person name="Mahenthiralingam E."/>
            <person name="Malfatti S.A."/>
            <person name="Marx C.J."/>
            <person name="Parnell J.J."/>
            <person name="Ramette A."/>
            <person name="Richardson P."/>
            <person name="Seeger M."/>
            <person name="Smith D."/>
            <person name="Spilker T."/>
            <person name="Sul W.J."/>
            <person name="Tsoi T.V."/>
            <person name="Ulrich L.E."/>
            <person name="Zhulin I.B."/>
            <person name="Tiedje J.M."/>
        </authorList>
    </citation>
    <scope>NUCLEOTIDE SEQUENCE [LARGE SCALE GENOMIC DNA]</scope>
    <source>
        <strain evidence="5 6">LB400</strain>
    </source>
</reference>